<gene>
    <name evidence="17" type="ORF">WICANDRAFT_84571</name>
</gene>
<evidence type="ECO:0000256" key="5">
    <source>
        <dbReference type="ARBA" id="ARBA00022670"/>
    </source>
</evidence>
<evidence type="ECO:0000256" key="10">
    <source>
        <dbReference type="ARBA" id="ARBA00022989"/>
    </source>
</evidence>
<dbReference type="GO" id="GO:0004177">
    <property type="term" value="F:aminopeptidase activity"/>
    <property type="evidence" value="ECO:0007669"/>
    <property type="project" value="UniProtKB-KW"/>
</dbReference>
<evidence type="ECO:0000313" key="17">
    <source>
        <dbReference type="EMBL" id="ODQ58865.1"/>
    </source>
</evidence>
<keyword evidence="9" id="KW-0735">Signal-anchor</keyword>
<name>A0A1E3P0F8_WICAA</name>
<sequence>MSNDTDFTDEKVPMRTHDQRYSERKKHSSYKGFVISIGALAALFWGASILVLGIARLRSVTLQIKQLDLLNSSPNVFLRGFNETRNTTFSPKYKSIQWISEPDSLINDKGTFVTSDDDIYVIKSIQDSNYEKLLYNGSHIFQDGYNFSIDSFVASPNLKYALIQTNSSQNWRHSTFGLYWILDVDTQKITQLNPGLVSIAKWAPPSDRIAFVLDNNIYIYELSSGKTTQSTFDGSAEIFNGKPDWVYEEEVLEGDTALWWSPNGEYVAFLRSNDTLVPEFPIPYFVQGDGEEIYPELRKLKYPKPGFNNPEVSIGIIDVQKAKTKLVDYHYDIFTEIIWVGNDQLLLKATNRESDFLKVVLVDAQDLSFEIVRDEVTESWFEITHDTFFVPKSEENGRQHDGYFDTISVDGFNHLAYFTPPNNSTPKILTSGEWEVVSAPSAFDYEKNSVYFLSTQDSSIERHLYSLNLLTGENKKLTEGEGWFSASFSSGARFLALSYRGPEIPYQHLIDLHTGEVEVLEDNKKLSNLLSTYELPTNNYGEVDIGTAKVNYVERLPPNFNSSETYPVLFFVYGGPNSQLVTKTFGFSFPDVVASQLNAIVVTVDGRGTGFKGRKFRSVVRDNLGNYEVIDQVAAAKHWGSKSYVDESRITIFGWSYGGYMTLKTLEYDAGETFKYGMSVAPVTDWRLYDSIYTERYMHTPQNNEDGYIESSVHNVTQIGEATRFLLCHGTGDDNVHIQNSLKFLDKLNLEGVENYDVHVFPDSDHAIRYHNANVIIYDKLLLWLKKAFRGDYINYN</sequence>
<dbReference type="Gene3D" id="2.140.10.30">
    <property type="entry name" value="Dipeptidylpeptidase IV, N-terminal domain"/>
    <property type="match status" value="1"/>
</dbReference>
<evidence type="ECO:0000256" key="4">
    <source>
        <dbReference type="ARBA" id="ARBA00022554"/>
    </source>
</evidence>
<dbReference type="Pfam" id="PF00326">
    <property type="entry name" value="Peptidase_S9"/>
    <property type="match status" value="1"/>
</dbReference>
<evidence type="ECO:0000256" key="12">
    <source>
        <dbReference type="ARBA" id="ARBA00023180"/>
    </source>
</evidence>
<comment type="similarity">
    <text evidence="2">Belongs to the peptidase S9B family.</text>
</comment>
<dbReference type="Gene3D" id="3.40.50.1820">
    <property type="entry name" value="alpha/beta hydrolase"/>
    <property type="match status" value="1"/>
</dbReference>
<dbReference type="STRING" id="683960.A0A1E3P0F8"/>
<feature type="compositionally biased region" description="Basic and acidic residues" evidence="13">
    <location>
        <begin position="8"/>
        <end position="22"/>
    </location>
</feature>
<dbReference type="RefSeq" id="XP_019038072.1">
    <property type="nucleotide sequence ID" value="XM_019185733.1"/>
</dbReference>
<feature type="domain" description="Dipeptidylpeptidase IV N-terminal" evidence="16">
    <location>
        <begin position="155"/>
        <end position="506"/>
    </location>
</feature>
<evidence type="ECO:0000256" key="9">
    <source>
        <dbReference type="ARBA" id="ARBA00022968"/>
    </source>
</evidence>
<accession>A0A1E3P0F8</accession>
<keyword evidence="10 14" id="KW-1133">Transmembrane helix</keyword>
<keyword evidence="3" id="KW-0031">Aminopeptidase</keyword>
<protein>
    <recommendedName>
        <fullName evidence="19">Dipeptidyl aminopeptidase B</fullName>
    </recommendedName>
</protein>
<proteinExistence type="inferred from homology"/>
<dbReference type="GO" id="GO:0005886">
    <property type="term" value="C:plasma membrane"/>
    <property type="evidence" value="ECO:0007669"/>
    <property type="project" value="TreeGrafter"/>
</dbReference>
<evidence type="ECO:0000256" key="14">
    <source>
        <dbReference type="SAM" id="Phobius"/>
    </source>
</evidence>
<dbReference type="InterPro" id="IPR050278">
    <property type="entry name" value="Serine_Prot_S9B/DPPIV"/>
</dbReference>
<keyword evidence="18" id="KW-1185">Reference proteome</keyword>
<comment type="subcellular location">
    <subcellularLocation>
        <location evidence="1">Vacuole membrane</location>
        <topology evidence="1">Single-pass type II membrane protein</topology>
    </subcellularLocation>
</comment>
<keyword evidence="11 14" id="KW-0472">Membrane</keyword>
<evidence type="ECO:0000256" key="11">
    <source>
        <dbReference type="ARBA" id="ARBA00023136"/>
    </source>
</evidence>
<evidence type="ECO:0000259" key="15">
    <source>
        <dbReference type="Pfam" id="PF00326"/>
    </source>
</evidence>
<dbReference type="EMBL" id="KV454211">
    <property type="protein sequence ID" value="ODQ58865.1"/>
    <property type="molecule type" value="Genomic_DNA"/>
</dbReference>
<dbReference type="InterPro" id="IPR001375">
    <property type="entry name" value="Peptidase_S9_cat"/>
</dbReference>
<dbReference type="InterPro" id="IPR029058">
    <property type="entry name" value="AB_hydrolase_fold"/>
</dbReference>
<reference evidence="17 18" key="1">
    <citation type="journal article" date="2016" name="Proc. Natl. Acad. Sci. U.S.A.">
        <title>Comparative genomics of biotechnologically important yeasts.</title>
        <authorList>
            <person name="Riley R."/>
            <person name="Haridas S."/>
            <person name="Wolfe K.H."/>
            <person name="Lopes M.R."/>
            <person name="Hittinger C.T."/>
            <person name="Goeker M."/>
            <person name="Salamov A.A."/>
            <person name="Wisecaver J.H."/>
            <person name="Long T.M."/>
            <person name="Calvey C.H."/>
            <person name="Aerts A.L."/>
            <person name="Barry K.W."/>
            <person name="Choi C."/>
            <person name="Clum A."/>
            <person name="Coughlan A.Y."/>
            <person name="Deshpande S."/>
            <person name="Douglass A.P."/>
            <person name="Hanson S.J."/>
            <person name="Klenk H.-P."/>
            <person name="LaButti K.M."/>
            <person name="Lapidus A."/>
            <person name="Lindquist E.A."/>
            <person name="Lipzen A.M."/>
            <person name="Meier-Kolthoff J.P."/>
            <person name="Ohm R.A."/>
            <person name="Otillar R.P."/>
            <person name="Pangilinan J.L."/>
            <person name="Peng Y."/>
            <person name="Rokas A."/>
            <person name="Rosa C.A."/>
            <person name="Scheuner C."/>
            <person name="Sibirny A.A."/>
            <person name="Slot J.C."/>
            <person name="Stielow J.B."/>
            <person name="Sun H."/>
            <person name="Kurtzman C.P."/>
            <person name="Blackwell M."/>
            <person name="Grigoriev I.V."/>
            <person name="Jeffries T.W."/>
        </authorList>
    </citation>
    <scope>NUCLEOTIDE SEQUENCE [LARGE SCALE GENOMIC DNA]</scope>
    <source>
        <strain evidence="18">ATCC 58044 / CBS 1984 / NCYC 433 / NRRL Y-366-8</strain>
    </source>
</reference>
<dbReference type="GeneID" id="30202979"/>
<dbReference type="GO" id="GO:0008239">
    <property type="term" value="F:dipeptidyl-peptidase activity"/>
    <property type="evidence" value="ECO:0007669"/>
    <property type="project" value="EnsemblFungi"/>
</dbReference>
<feature type="transmembrane region" description="Helical" evidence="14">
    <location>
        <begin position="33"/>
        <end position="55"/>
    </location>
</feature>
<keyword evidence="7" id="KW-0378">Hydrolase</keyword>
<keyword evidence="8" id="KW-0720">Serine protease</keyword>
<dbReference type="GO" id="GO:0006508">
    <property type="term" value="P:proteolysis"/>
    <property type="evidence" value="ECO:0007669"/>
    <property type="project" value="UniProtKB-KW"/>
</dbReference>
<evidence type="ECO:0000256" key="6">
    <source>
        <dbReference type="ARBA" id="ARBA00022692"/>
    </source>
</evidence>
<evidence type="ECO:0000256" key="2">
    <source>
        <dbReference type="ARBA" id="ARBA00006150"/>
    </source>
</evidence>
<dbReference type="InterPro" id="IPR002469">
    <property type="entry name" value="Peptidase_S9B_N"/>
</dbReference>
<organism evidence="17 18">
    <name type="scientific">Wickerhamomyces anomalus (strain ATCC 58044 / CBS 1984 / NCYC 433 / NRRL Y-366-8)</name>
    <name type="common">Yeast</name>
    <name type="synonym">Hansenula anomala</name>
    <dbReference type="NCBI Taxonomy" id="683960"/>
    <lineage>
        <taxon>Eukaryota</taxon>
        <taxon>Fungi</taxon>
        <taxon>Dikarya</taxon>
        <taxon>Ascomycota</taxon>
        <taxon>Saccharomycotina</taxon>
        <taxon>Saccharomycetes</taxon>
        <taxon>Phaffomycetales</taxon>
        <taxon>Wickerhamomycetaceae</taxon>
        <taxon>Wickerhamomyces</taxon>
    </lineage>
</organism>
<dbReference type="PANTHER" id="PTHR11731">
    <property type="entry name" value="PROTEASE FAMILY S9B,C DIPEPTIDYL-PEPTIDASE IV-RELATED"/>
    <property type="match status" value="1"/>
</dbReference>
<evidence type="ECO:0008006" key="19">
    <source>
        <dbReference type="Google" id="ProtNLM"/>
    </source>
</evidence>
<dbReference type="PANTHER" id="PTHR11731:SF200">
    <property type="entry name" value="DIPEPTIDYL PEPTIDASE 10, ISOFORM B"/>
    <property type="match status" value="1"/>
</dbReference>
<evidence type="ECO:0000256" key="13">
    <source>
        <dbReference type="SAM" id="MobiDB-lite"/>
    </source>
</evidence>
<evidence type="ECO:0000256" key="1">
    <source>
        <dbReference type="ARBA" id="ARBA00004576"/>
    </source>
</evidence>
<dbReference type="GO" id="GO:0004252">
    <property type="term" value="F:serine-type endopeptidase activity"/>
    <property type="evidence" value="ECO:0007669"/>
    <property type="project" value="InterPro"/>
</dbReference>
<dbReference type="SUPFAM" id="SSF82171">
    <property type="entry name" value="DPP6 N-terminal domain-like"/>
    <property type="match status" value="1"/>
</dbReference>
<dbReference type="GO" id="GO:0000329">
    <property type="term" value="C:fungal-type vacuole membrane"/>
    <property type="evidence" value="ECO:0007669"/>
    <property type="project" value="EnsemblFungi"/>
</dbReference>
<dbReference type="AlphaFoldDB" id="A0A1E3P0F8"/>
<evidence type="ECO:0000313" key="18">
    <source>
        <dbReference type="Proteomes" id="UP000094112"/>
    </source>
</evidence>
<keyword evidence="4" id="KW-0926">Vacuole</keyword>
<feature type="region of interest" description="Disordered" evidence="13">
    <location>
        <begin position="1"/>
        <end position="23"/>
    </location>
</feature>
<dbReference type="SUPFAM" id="SSF53474">
    <property type="entry name" value="alpha/beta-Hydrolases"/>
    <property type="match status" value="1"/>
</dbReference>
<evidence type="ECO:0000256" key="8">
    <source>
        <dbReference type="ARBA" id="ARBA00022825"/>
    </source>
</evidence>
<dbReference type="OrthoDB" id="16520at2759"/>
<evidence type="ECO:0000256" key="3">
    <source>
        <dbReference type="ARBA" id="ARBA00022438"/>
    </source>
</evidence>
<dbReference type="InterPro" id="IPR002471">
    <property type="entry name" value="Pept_S9_AS"/>
</dbReference>
<feature type="domain" description="Peptidase S9 prolyl oligopeptidase catalytic" evidence="15">
    <location>
        <begin position="592"/>
        <end position="790"/>
    </location>
</feature>
<evidence type="ECO:0000256" key="7">
    <source>
        <dbReference type="ARBA" id="ARBA00022801"/>
    </source>
</evidence>
<dbReference type="PROSITE" id="PS00708">
    <property type="entry name" value="PRO_ENDOPEP_SER"/>
    <property type="match status" value="1"/>
</dbReference>
<keyword evidence="6 14" id="KW-0812">Transmembrane</keyword>
<evidence type="ECO:0000259" key="16">
    <source>
        <dbReference type="Pfam" id="PF00930"/>
    </source>
</evidence>
<dbReference type="Pfam" id="PF00930">
    <property type="entry name" value="DPPIV_N"/>
    <property type="match status" value="1"/>
</dbReference>
<dbReference type="FunFam" id="3.40.50.1820:FF:000003">
    <property type="entry name" value="Dipeptidyl peptidase 4"/>
    <property type="match status" value="1"/>
</dbReference>
<dbReference type="Proteomes" id="UP000094112">
    <property type="component" value="Unassembled WGS sequence"/>
</dbReference>
<keyword evidence="5" id="KW-0645">Protease</keyword>
<keyword evidence="12" id="KW-0325">Glycoprotein</keyword>